<feature type="compositionally biased region" description="Basic residues" evidence="5">
    <location>
        <begin position="72"/>
        <end position="81"/>
    </location>
</feature>
<evidence type="ECO:0000256" key="2">
    <source>
        <dbReference type="ARBA" id="ARBA00011022"/>
    </source>
</evidence>
<keyword evidence="7" id="KW-1185">Reference proteome</keyword>
<reference evidence="6 7" key="1">
    <citation type="submission" date="2023-08" db="EMBL/GenBank/DDBJ databases">
        <title>Black Yeasts Isolated from many extreme environments.</title>
        <authorList>
            <person name="Coleine C."/>
            <person name="Stajich J.E."/>
            <person name="Selbmann L."/>
        </authorList>
    </citation>
    <scope>NUCLEOTIDE SEQUENCE [LARGE SCALE GENOMIC DNA]</scope>
    <source>
        <strain evidence="6 7">CCFEE 5935</strain>
    </source>
</reference>
<dbReference type="AlphaFoldDB" id="A0AAV9PH53"/>
<evidence type="ECO:0000313" key="6">
    <source>
        <dbReference type="EMBL" id="KAK5173257.1"/>
    </source>
</evidence>
<evidence type="ECO:0000256" key="4">
    <source>
        <dbReference type="ARBA" id="ARBA00023242"/>
    </source>
</evidence>
<accession>A0AAV9PH53</accession>
<dbReference type="GeneID" id="89923285"/>
<dbReference type="Pfam" id="PF15341">
    <property type="entry name" value="SLX9"/>
    <property type="match status" value="1"/>
</dbReference>
<dbReference type="RefSeq" id="XP_064661952.1">
    <property type="nucleotide sequence ID" value="XM_064799197.1"/>
</dbReference>
<dbReference type="GO" id="GO:0030688">
    <property type="term" value="C:preribosome, small subunit precursor"/>
    <property type="evidence" value="ECO:0007669"/>
    <property type="project" value="InterPro"/>
</dbReference>
<protein>
    <recommendedName>
        <fullName evidence="3">Ribosome biogenesis protein SLX9</fullName>
    </recommendedName>
</protein>
<dbReference type="GO" id="GO:0000462">
    <property type="term" value="P:maturation of SSU-rRNA from tricistronic rRNA transcript (SSU-rRNA, 5.8S rRNA, LSU-rRNA)"/>
    <property type="evidence" value="ECO:0007669"/>
    <property type="project" value="InterPro"/>
</dbReference>
<evidence type="ECO:0000256" key="3">
    <source>
        <dbReference type="ARBA" id="ARBA00021321"/>
    </source>
</evidence>
<comment type="subcellular location">
    <subcellularLocation>
        <location evidence="1">Nucleus</location>
        <location evidence="1">Nucleolus</location>
    </subcellularLocation>
</comment>
<evidence type="ECO:0000256" key="1">
    <source>
        <dbReference type="ARBA" id="ARBA00004604"/>
    </source>
</evidence>
<dbReference type="InterPro" id="IPR028160">
    <property type="entry name" value="Slx9-like"/>
</dbReference>
<comment type="caution">
    <text evidence="6">The sequence shown here is derived from an EMBL/GenBank/DDBJ whole genome shotgun (WGS) entry which is preliminary data.</text>
</comment>
<keyword evidence="4" id="KW-0539">Nucleus</keyword>
<dbReference type="GO" id="GO:0030686">
    <property type="term" value="C:90S preribosome"/>
    <property type="evidence" value="ECO:0007669"/>
    <property type="project" value="InterPro"/>
</dbReference>
<sequence>MAKRPSIRARATARSTTASAQPTHSAKAAHPSAQTRPAHPANLPTNKKTRRIQKHNDLMTRVRDAGVSKQASMKKRRRPAKKMPAAEGLGDLSAALPELSDDDGSGADGGGSEGSWEGFDDDEQMDDNRSTAKRRRRRVAAGQDGKIQMRSLKSRPGAMKKKRAMEGREVDRFSRNLALLTSNGDAGQGGEACGKGGGVQAREGTAGQSGKWAALRRFIEGTMVKDTAFRGG</sequence>
<feature type="compositionally biased region" description="Gly residues" evidence="5">
    <location>
        <begin position="186"/>
        <end position="199"/>
    </location>
</feature>
<organism evidence="6 7">
    <name type="scientific">Saxophila tyrrhenica</name>
    <dbReference type="NCBI Taxonomy" id="1690608"/>
    <lineage>
        <taxon>Eukaryota</taxon>
        <taxon>Fungi</taxon>
        <taxon>Dikarya</taxon>
        <taxon>Ascomycota</taxon>
        <taxon>Pezizomycotina</taxon>
        <taxon>Dothideomycetes</taxon>
        <taxon>Dothideomycetidae</taxon>
        <taxon>Mycosphaerellales</taxon>
        <taxon>Extremaceae</taxon>
        <taxon>Saxophila</taxon>
    </lineage>
</organism>
<feature type="compositionally biased region" description="Low complexity" evidence="5">
    <location>
        <begin position="8"/>
        <end position="20"/>
    </location>
</feature>
<proteinExistence type="inferred from homology"/>
<comment type="similarity">
    <text evidence="2">Belongs to the SLX9 family.</text>
</comment>
<name>A0AAV9PH53_9PEZI</name>
<evidence type="ECO:0000313" key="7">
    <source>
        <dbReference type="Proteomes" id="UP001337655"/>
    </source>
</evidence>
<feature type="compositionally biased region" description="Basic and acidic residues" evidence="5">
    <location>
        <begin position="54"/>
        <end position="66"/>
    </location>
</feature>
<feature type="region of interest" description="Disordered" evidence="5">
    <location>
        <begin position="1"/>
        <end position="147"/>
    </location>
</feature>
<gene>
    <name evidence="6" type="ORF">LTR77_001938</name>
</gene>
<dbReference type="EMBL" id="JAVRRT010000003">
    <property type="protein sequence ID" value="KAK5173257.1"/>
    <property type="molecule type" value="Genomic_DNA"/>
</dbReference>
<feature type="region of interest" description="Disordered" evidence="5">
    <location>
        <begin position="181"/>
        <end position="209"/>
    </location>
</feature>
<dbReference type="GO" id="GO:0005730">
    <property type="term" value="C:nucleolus"/>
    <property type="evidence" value="ECO:0007669"/>
    <property type="project" value="UniProtKB-SubCell"/>
</dbReference>
<evidence type="ECO:0000256" key="5">
    <source>
        <dbReference type="SAM" id="MobiDB-lite"/>
    </source>
</evidence>
<dbReference type="Proteomes" id="UP001337655">
    <property type="component" value="Unassembled WGS sequence"/>
</dbReference>